<reference evidence="1 2" key="1">
    <citation type="submission" date="2015-01" db="EMBL/GenBank/DDBJ databases">
        <title>Evolution of Trichinella species and genotypes.</title>
        <authorList>
            <person name="Korhonen P.K."/>
            <person name="Edoardo P."/>
            <person name="Giuseppe L.R."/>
            <person name="Gasser R.B."/>
        </authorList>
    </citation>
    <scope>NUCLEOTIDE SEQUENCE [LARGE SCALE GENOMIC DNA]</scope>
    <source>
        <strain evidence="1">ISS2496</strain>
    </source>
</reference>
<dbReference type="AlphaFoldDB" id="A0A0V0YY24"/>
<evidence type="ECO:0000313" key="1">
    <source>
        <dbReference type="EMBL" id="KRY05104.1"/>
    </source>
</evidence>
<organism evidence="1 2">
    <name type="scientific">Trichinella patagoniensis</name>
    <dbReference type="NCBI Taxonomy" id="990121"/>
    <lineage>
        <taxon>Eukaryota</taxon>
        <taxon>Metazoa</taxon>
        <taxon>Ecdysozoa</taxon>
        <taxon>Nematoda</taxon>
        <taxon>Enoplea</taxon>
        <taxon>Dorylaimia</taxon>
        <taxon>Trichinellida</taxon>
        <taxon>Trichinellidae</taxon>
        <taxon>Trichinella</taxon>
    </lineage>
</organism>
<gene>
    <name evidence="1" type="ORF">T12_11504</name>
</gene>
<evidence type="ECO:0000313" key="2">
    <source>
        <dbReference type="Proteomes" id="UP000054783"/>
    </source>
</evidence>
<name>A0A0V0YY24_9BILA</name>
<proteinExistence type="predicted"/>
<accession>A0A0V0YY24</accession>
<dbReference type="Proteomes" id="UP000054783">
    <property type="component" value="Unassembled WGS sequence"/>
</dbReference>
<sequence>MSYIYNWHTIACLALKGFVAVRSHWPGCPAPLHTTTLRFRRRYVDDRSTLGGSHTISLQRRSPSNQTRGCLIGESYQRLAALFSLSQE</sequence>
<dbReference type="EMBL" id="JYDQ01001503">
    <property type="protein sequence ID" value="KRY05104.1"/>
    <property type="molecule type" value="Genomic_DNA"/>
</dbReference>
<comment type="caution">
    <text evidence="1">The sequence shown here is derived from an EMBL/GenBank/DDBJ whole genome shotgun (WGS) entry which is preliminary data.</text>
</comment>
<keyword evidence="2" id="KW-1185">Reference proteome</keyword>
<protein>
    <submittedName>
        <fullName evidence="1">Uncharacterized protein</fullName>
    </submittedName>
</protein>